<keyword evidence="1" id="KW-0472">Membrane</keyword>
<feature type="transmembrane region" description="Helical" evidence="1">
    <location>
        <begin position="138"/>
        <end position="160"/>
    </location>
</feature>
<evidence type="ECO:0000313" key="2">
    <source>
        <dbReference type="EMBL" id="MDN4479501.1"/>
    </source>
</evidence>
<organism evidence="2 3">
    <name type="scientific">Demequina muriae</name>
    <dbReference type="NCBI Taxonomy" id="3051664"/>
    <lineage>
        <taxon>Bacteria</taxon>
        <taxon>Bacillati</taxon>
        <taxon>Actinomycetota</taxon>
        <taxon>Actinomycetes</taxon>
        <taxon>Micrococcales</taxon>
        <taxon>Demequinaceae</taxon>
        <taxon>Demequina</taxon>
    </lineage>
</organism>
<sequence>MLSTSLRTAPLESIRLASQALREWTARTWTVAIVAGVLVALVVGAATVLIPNPVFGREIAPVWWNYPVWLVTSALSGMLLATYVRGGSDGVAEVDDAQAERTGRLGMAGAVIAWFAVGCPVCNKIALIALGYSGALTWFAPFQPVLAVAALVLTGGALIARLRGEIACAVPTVRAQVSA</sequence>
<comment type="caution">
    <text evidence="2">The sequence shown here is derived from an EMBL/GenBank/DDBJ whole genome shotgun (WGS) entry which is preliminary data.</text>
</comment>
<gene>
    <name evidence="2" type="ORF">QQX02_01005</name>
</gene>
<dbReference type="RefSeq" id="WP_301140657.1">
    <property type="nucleotide sequence ID" value="NZ_JAUHQA010000001.1"/>
</dbReference>
<dbReference type="Proteomes" id="UP001172708">
    <property type="component" value="Unassembled WGS sequence"/>
</dbReference>
<proteinExistence type="predicted"/>
<evidence type="ECO:0000256" key="1">
    <source>
        <dbReference type="SAM" id="Phobius"/>
    </source>
</evidence>
<feature type="transmembrane region" description="Helical" evidence="1">
    <location>
        <begin position="105"/>
        <end position="132"/>
    </location>
</feature>
<keyword evidence="1" id="KW-0812">Transmembrane</keyword>
<reference evidence="2" key="1">
    <citation type="submission" date="2023-06" db="EMBL/GenBank/DDBJ databases">
        <title>Egi l300058.</title>
        <authorList>
            <person name="Gao L."/>
            <person name="Fang B.-Z."/>
            <person name="Li W.-J."/>
        </authorList>
    </citation>
    <scope>NUCLEOTIDE SEQUENCE</scope>
    <source>
        <strain evidence="2">EGI L300058</strain>
    </source>
</reference>
<keyword evidence="3" id="KW-1185">Reference proteome</keyword>
<feature type="transmembrane region" description="Helical" evidence="1">
    <location>
        <begin position="29"/>
        <end position="50"/>
    </location>
</feature>
<accession>A0ABT8GDJ7</accession>
<evidence type="ECO:0000313" key="3">
    <source>
        <dbReference type="Proteomes" id="UP001172708"/>
    </source>
</evidence>
<dbReference type="EMBL" id="JAUHQA010000001">
    <property type="protein sequence ID" value="MDN4479501.1"/>
    <property type="molecule type" value="Genomic_DNA"/>
</dbReference>
<name>A0ABT8GDJ7_9MICO</name>
<feature type="transmembrane region" description="Helical" evidence="1">
    <location>
        <begin position="62"/>
        <end position="84"/>
    </location>
</feature>
<protein>
    <submittedName>
        <fullName evidence="2">Uncharacterized protein</fullName>
    </submittedName>
</protein>
<keyword evidence="1" id="KW-1133">Transmembrane helix</keyword>